<reference evidence="2" key="1">
    <citation type="submission" date="2019-03" db="EMBL/GenBank/DDBJ databases">
        <title>Improved annotation for the trematode Fasciola hepatica.</title>
        <authorList>
            <person name="Choi Y.-J."/>
            <person name="Martin J."/>
            <person name="Mitreva M."/>
        </authorList>
    </citation>
    <scope>NUCLEOTIDE SEQUENCE [LARGE SCALE GENOMIC DNA]</scope>
</reference>
<feature type="compositionally biased region" description="Acidic residues" evidence="1">
    <location>
        <begin position="116"/>
        <end position="125"/>
    </location>
</feature>
<organism evidence="2 3">
    <name type="scientific">Fasciola hepatica</name>
    <name type="common">Liver fluke</name>
    <dbReference type="NCBI Taxonomy" id="6192"/>
    <lineage>
        <taxon>Eukaryota</taxon>
        <taxon>Metazoa</taxon>
        <taxon>Spiralia</taxon>
        <taxon>Lophotrochozoa</taxon>
        <taxon>Platyhelminthes</taxon>
        <taxon>Trematoda</taxon>
        <taxon>Digenea</taxon>
        <taxon>Plagiorchiida</taxon>
        <taxon>Echinostomata</taxon>
        <taxon>Echinostomatoidea</taxon>
        <taxon>Fasciolidae</taxon>
        <taxon>Fasciola</taxon>
    </lineage>
</organism>
<dbReference type="EMBL" id="JXXN02006061">
    <property type="protein sequence ID" value="THD19585.1"/>
    <property type="molecule type" value="Genomic_DNA"/>
</dbReference>
<dbReference type="AlphaFoldDB" id="A0A4E0QW18"/>
<evidence type="ECO:0000313" key="3">
    <source>
        <dbReference type="Proteomes" id="UP000230066"/>
    </source>
</evidence>
<evidence type="ECO:0000256" key="1">
    <source>
        <dbReference type="SAM" id="MobiDB-lite"/>
    </source>
</evidence>
<name>A0A4E0QW18_FASHE</name>
<comment type="caution">
    <text evidence="2">The sequence shown here is derived from an EMBL/GenBank/DDBJ whole genome shotgun (WGS) entry which is preliminary data.</text>
</comment>
<feature type="region of interest" description="Disordered" evidence="1">
    <location>
        <begin position="113"/>
        <end position="149"/>
    </location>
</feature>
<gene>
    <name evidence="2" type="ORF">D915_009481</name>
</gene>
<sequence>MGGDSVDPGFINAEQSTMVPVLNTYVQEWISWMGEKSLSNVRLDNILQQQDDLYPFTQYMKSVRSIEPLTAVLLMNDIDRRVRSEPLPPDTCRELRAQIWHVLALIRGSSRTAMEQDGEEVNVNDDETKGENLGSEGGEKRSQSLLGDEFKSTTSQSRLLVPIADKTNPQQRLFDAPMELDDLLIEVIQKPEPHILTQLIRKPLWQNTFQVAKQSIEKRFLPMYVESPEYLCHVLGISQRTVGPCPGNRIHSLDTFYPILCFPGDLQFERVFSRFAAVELGGLDDGKFTSQVLQSVLKCHLLCSPIFPDTNFG</sequence>
<protein>
    <submittedName>
        <fullName evidence="2">Uncharacterized protein</fullName>
    </submittedName>
</protein>
<keyword evidence="3" id="KW-1185">Reference proteome</keyword>
<proteinExistence type="predicted"/>
<dbReference type="Proteomes" id="UP000230066">
    <property type="component" value="Unassembled WGS sequence"/>
</dbReference>
<evidence type="ECO:0000313" key="2">
    <source>
        <dbReference type="EMBL" id="THD19585.1"/>
    </source>
</evidence>
<accession>A0A4E0QW18</accession>